<organism evidence="2 3">
    <name type="scientific">Roseateles koreensis</name>
    <dbReference type="NCBI Taxonomy" id="2987526"/>
    <lineage>
        <taxon>Bacteria</taxon>
        <taxon>Pseudomonadati</taxon>
        <taxon>Pseudomonadota</taxon>
        <taxon>Betaproteobacteria</taxon>
        <taxon>Burkholderiales</taxon>
        <taxon>Sphaerotilaceae</taxon>
        <taxon>Roseateles</taxon>
    </lineage>
</organism>
<keyword evidence="3" id="KW-1185">Reference proteome</keyword>
<protein>
    <submittedName>
        <fullName evidence="2">Type VI secretion system lipoprotein TssJ</fullName>
    </submittedName>
</protein>
<accession>A0ABT5KWA2</accession>
<feature type="region of interest" description="Disordered" evidence="1">
    <location>
        <begin position="181"/>
        <end position="214"/>
    </location>
</feature>
<keyword evidence="2" id="KW-0449">Lipoprotein</keyword>
<proteinExistence type="predicted"/>
<dbReference type="RefSeq" id="WP_273597211.1">
    <property type="nucleotide sequence ID" value="NZ_JAQQXS010000011.1"/>
</dbReference>
<dbReference type="InterPro" id="IPR038706">
    <property type="entry name" value="Type_VI_SciN-like_sf"/>
</dbReference>
<feature type="compositionally biased region" description="Low complexity" evidence="1">
    <location>
        <begin position="183"/>
        <end position="192"/>
    </location>
</feature>
<evidence type="ECO:0000313" key="2">
    <source>
        <dbReference type="EMBL" id="MDC8786096.1"/>
    </source>
</evidence>
<evidence type="ECO:0000313" key="3">
    <source>
        <dbReference type="Proteomes" id="UP001219862"/>
    </source>
</evidence>
<name>A0ABT5KWA2_9BURK</name>
<dbReference type="EMBL" id="JAQQXS010000011">
    <property type="protein sequence ID" value="MDC8786096.1"/>
    <property type="molecule type" value="Genomic_DNA"/>
</dbReference>
<gene>
    <name evidence="2" type="primary">tssJ</name>
    <name evidence="2" type="ORF">PRZ01_12930</name>
</gene>
<dbReference type="PROSITE" id="PS51257">
    <property type="entry name" value="PROKAR_LIPOPROTEIN"/>
    <property type="match status" value="1"/>
</dbReference>
<dbReference type="Pfam" id="PF12790">
    <property type="entry name" value="T6SS-SciN"/>
    <property type="match status" value="1"/>
</dbReference>
<sequence length="214" mass="22680">MKATPMPNTRVRTLLFVALGLLSLGGLSACGAIQGAKNLAKAAIFPTVENLKISTHSEALINADDRGAALPVTVRIYQLSEMNQLLQSDYTALLERDQDSLGTSLIQRYEYLAFPASNSVQEFPIKPGTRYIAVLAVMRKAPAPAYYLLDAARIDMGGLQLRIGTQNMQLVGGAEPLNKGNEAAATAAAPSANPAPPPDLPNPKTAKQPEKLGA</sequence>
<dbReference type="PANTHER" id="PTHR37625">
    <property type="entry name" value="OUTER MEMBRANE LIPOPROTEIN-RELATED"/>
    <property type="match status" value="1"/>
</dbReference>
<dbReference type="Proteomes" id="UP001219862">
    <property type="component" value="Unassembled WGS sequence"/>
</dbReference>
<dbReference type="PANTHER" id="PTHR37625:SF4">
    <property type="entry name" value="OUTER MEMBRANE LIPOPROTEIN"/>
    <property type="match status" value="1"/>
</dbReference>
<evidence type="ECO:0000256" key="1">
    <source>
        <dbReference type="SAM" id="MobiDB-lite"/>
    </source>
</evidence>
<reference evidence="2 3" key="1">
    <citation type="submission" date="2022-10" db="EMBL/GenBank/DDBJ databases">
        <title>paucibacter sp. hw8 Genome sequencing.</title>
        <authorList>
            <person name="Park S."/>
        </authorList>
    </citation>
    <scope>NUCLEOTIDE SEQUENCE [LARGE SCALE GENOMIC DNA]</scope>
    <source>
        <strain evidence="3">hw8</strain>
    </source>
</reference>
<comment type="caution">
    <text evidence="2">The sequence shown here is derived from an EMBL/GenBank/DDBJ whole genome shotgun (WGS) entry which is preliminary data.</text>
</comment>
<dbReference type="NCBIfam" id="TIGR03352">
    <property type="entry name" value="VI_chp_3"/>
    <property type="match status" value="1"/>
</dbReference>
<dbReference type="Gene3D" id="2.60.40.4150">
    <property type="entry name" value="Type VI secretion system, lipoprotein SciN"/>
    <property type="match status" value="1"/>
</dbReference>
<dbReference type="InterPro" id="IPR017734">
    <property type="entry name" value="T6SS_SciN"/>
</dbReference>